<reference evidence="1" key="1">
    <citation type="journal article" date="2020" name="Nature">
        <title>Giant virus diversity and host interactions through global metagenomics.</title>
        <authorList>
            <person name="Schulz F."/>
            <person name="Roux S."/>
            <person name="Paez-Espino D."/>
            <person name="Jungbluth S."/>
            <person name="Walsh D.A."/>
            <person name="Denef V.J."/>
            <person name="McMahon K.D."/>
            <person name="Konstantinidis K.T."/>
            <person name="Eloe-Fadrosh E.A."/>
            <person name="Kyrpides N.C."/>
            <person name="Woyke T."/>
        </authorList>
    </citation>
    <scope>NUCLEOTIDE SEQUENCE</scope>
    <source>
        <strain evidence="1">GVMAG-M-3300020187-37</strain>
    </source>
</reference>
<dbReference type="EMBL" id="MN739344">
    <property type="protein sequence ID" value="QHS99509.1"/>
    <property type="molecule type" value="Genomic_DNA"/>
</dbReference>
<evidence type="ECO:0000313" key="1">
    <source>
        <dbReference type="EMBL" id="QHS99509.1"/>
    </source>
</evidence>
<organism evidence="1">
    <name type="scientific">viral metagenome</name>
    <dbReference type="NCBI Taxonomy" id="1070528"/>
    <lineage>
        <taxon>unclassified sequences</taxon>
        <taxon>metagenomes</taxon>
        <taxon>organismal metagenomes</taxon>
    </lineage>
</organism>
<sequence length="280" mass="30655">MDTDQYQFYKNAGFRNTRNEKKTLVIDIDDADGETHLGSGTQFSVDLFEPLRIDKHSEVYLDNFITLNSNIANSGLSLAYCLKINEFNIDSNAASTNQDNMGAMYNSIIIPNEHTTVSDNHAGVLHKSKKFNYVCDINPGKIGRISGTITNLDGTPIFHGDRIGNIHTYALTGIDSFSTGTAFPITGNELFTISATGNVLTGITTQPTCQMLASHQDDTKTLHFSYDGEITLHTGSESIVFTDVDNDTIVISTASGDNPNLQLVKNPGRFIAEFLIISKE</sequence>
<dbReference type="AlphaFoldDB" id="A0A6C0C6T7"/>
<accession>A0A6C0C6T7</accession>
<name>A0A6C0C6T7_9ZZZZ</name>
<protein>
    <submittedName>
        <fullName evidence="1">Uncharacterized protein</fullName>
    </submittedName>
</protein>
<proteinExistence type="predicted"/>